<dbReference type="Proteomes" id="UP000636264">
    <property type="component" value="Unassembled WGS sequence"/>
</dbReference>
<dbReference type="Gene3D" id="3.40.50.12780">
    <property type="entry name" value="N-terminal domain of ligase-like"/>
    <property type="match status" value="1"/>
</dbReference>
<dbReference type="RefSeq" id="WP_188722077.1">
    <property type="nucleotide sequence ID" value="NZ_BMIF01000010.1"/>
</dbReference>
<proteinExistence type="predicted"/>
<evidence type="ECO:0000313" key="4">
    <source>
        <dbReference type="Proteomes" id="UP000636264"/>
    </source>
</evidence>
<dbReference type="InterPro" id="IPR045851">
    <property type="entry name" value="AMP-bd_C_sf"/>
</dbReference>
<organism evidence="3 4">
    <name type="scientific">Nitratireductor aestuarii</name>
    <dbReference type="NCBI Taxonomy" id="1735103"/>
    <lineage>
        <taxon>Bacteria</taxon>
        <taxon>Pseudomonadati</taxon>
        <taxon>Pseudomonadota</taxon>
        <taxon>Alphaproteobacteria</taxon>
        <taxon>Hyphomicrobiales</taxon>
        <taxon>Phyllobacteriaceae</taxon>
        <taxon>Nitratireductor</taxon>
    </lineage>
</organism>
<dbReference type="PROSITE" id="PS00455">
    <property type="entry name" value="AMP_BINDING"/>
    <property type="match status" value="1"/>
</dbReference>
<evidence type="ECO:0000313" key="3">
    <source>
        <dbReference type="EMBL" id="GGA75339.1"/>
    </source>
</evidence>
<evidence type="ECO:0000259" key="1">
    <source>
        <dbReference type="Pfam" id="PF00501"/>
    </source>
</evidence>
<gene>
    <name evidence="3" type="ORF">GCM10011385_31710</name>
</gene>
<feature type="domain" description="AMP-dependent synthetase/ligase" evidence="1">
    <location>
        <begin position="12"/>
        <end position="353"/>
    </location>
</feature>
<evidence type="ECO:0000259" key="2">
    <source>
        <dbReference type="Pfam" id="PF13193"/>
    </source>
</evidence>
<reference evidence="3" key="2">
    <citation type="submission" date="2020-09" db="EMBL/GenBank/DDBJ databases">
        <authorList>
            <person name="Sun Q."/>
            <person name="Zhou Y."/>
        </authorList>
    </citation>
    <scope>NUCLEOTIDE SEQUENCE</scope>
    <source>
        <strain evidence="3">CGMCC 1.15320</strain>
    </source>
</reference>
<name>A0A916W7V9_9HYPH</name>
<protein>
    <submittedName>
        <fullName evidence="3">Malonyl-CoA synthase</fullName>
    </submittedName>
</protein>
<dbReference type="Pfam" id="PF00501">
    <property type="entry name" value="AMP-binding"/>
    <property type="match status" value="1"/>
</dbReference>
<dbReference type="Pfam" id="PF13193">
    <property type="entry name" value="AMP-binding_C"/>
    <property type="match status" value="1"/>
</dbReference>
<dbReference type="InterPro" id="IPR020845">
    <property type="entry name" value="AMP-binding_CS"/>
</dbReference>
<keyword evidence="4" id="KW-1185">Reference proteome</keyword>
<dbReference type="PANTHER" id="PTHR43201">
    <property type="entry name" value="ACYL-COA SYNTHETASE"/>
    <property type="match status" value="1"/>
</dbReference>
<comment type="caution">
    <text evidence="3">The sequence shown here is derived from an EMBL/GenBank/DDBJ whole genome shotgun (WGS) entry which is preliminary data.</text>
</comment>
<dbReference type="PANTHER" id="PTHR43201:SF32">
    <property type="entry name" value="2-SUCCINYLBENZOATE--COA LIGASE, CHLOROPLASTIC_PEROXISOMAL"/>
    <property type="match status" value="1"/>
</dbReference>
<dbReference type="Gene3D" id="3.30.300.30">
    <property type="match status" value="1"/>
</dbReference>
<dbReference type="SUPFAM" id="SSF56801">
    <property type="entry name" value="Acetyl-CoA synthetase-like"/>
    <property type="match status" value="1"/>
</dbReference>
<feature type="domain" description="AMP-binding enzyme C-terminal" evidence="2">
    <location>
        <begin position="403"/>
        <end position="476"/>
    </location>
</feature>
<sequence>MVQTIHSILSVAAHTVPNATAATLRDERQTFAEVHAHTGRYINLLASLGVSKGDRVMLQADFELEHIALYFATQYLGAIFAPVNPAFRVAEVRDIADYLQPTLVVQDASHAKNGPVVRDGTIHAIIGPSGSSTSLNLPSAAEGQPAIPALPSPVMPEDTHAIFLTSGSTGRPKGVEITHQASWLRSMIGASRFVNCGGRGELLTFPMFHWAGWNYLMENWAYKRAAHFIPNASGDEIAHAINKHDPAFIYAIPAIWERVLASKVPFDGSRLRHIGSGTSKFDIELMDRLKARFPNAYRGIFYGSTEFGGACSLIDEEIARRPGSVGLPGSGIESRVVDGELQLRGPTVMKGYYNLPEQTAEVLQDGWYRTGDLVEVDGDGFITIVGRAREVIRSGGETIAPAEVELALRDFPGLRGVAVVGLDDPVWGEIVCAVTELEAGCECPPVERLRSHLEGRIASFKHPRRVFALPELPRTAATGQIMRSRIKQIVIEYSAMSAAGESGGRISG</sequence>
<dbReference type="GO" id="GO:0006631">
    <property type="term" value="P:fatty acid metabolic process"/>
    <property type="evidence" value="ECO:0007669"/>
    <property type="project" value="TreeGrafter"/>
</dbReference>
<reference evidence="3" key="1">
    <citation type="journal article" date="2014" name="Int. J. Syst. Evol. Microbiol.">
        <title>Complete genome sequence of Corynebacterium casei LMG S-19264T (=DSM 44701T), isolated from a smear-ripened cheese.</title>
        <authorList>
            <consortium name="US DOE Joint Genome Institute (JGI-PGF)"/>
            <person name="Walter F."/>
            <person name="Albersmeier A."/>
            <person name="Kalinowski J."/>
            <person name="Ruckert C."/>
        </authorList>
    </citation>
    <scope>NUCLEOTIDE SEQUENCE</scope>
    <source>
        <strain evidence="3">CGMCC 1.15320</strain>
    </source>
</reference>
<dbReference type="EMBL" id="BMIF01000010">
    <property type="protein sequence ID" value="GGA75339.1"/>
    <property type="molecule type" value="Genomic_DNA"/>
</dbReference>
<dbReference type="InterPro" id="IPR042099">
    <property type="entry name" value="ANL_N_sf"/>
</dbReference>
<accession>A0A916W7V9</accession>
<dbReference type="InterPro" id="IPR025110">
    <property type="entry name" value="AMP-bd_C"/>
</dbReference>
<dbReference type="AlphaFoldDB" id="A0A916W7V9"/>
<dbReference type="InterPro" id="IPR000873">
    <property type="entry name" value="AMP-dep_synth/lig_dom"/>
</dbReference>
<dbReference type="GO" id="GO:0031956">
    <property type="term" value="F:medium-chain fatty acid-CoA ligase activity"/>
    <property type="evidence" value="ECO:0007669"/>
    <property type="project" value="TreeGrafter"/>
</dbReference>